<feature type="domain" description="DUF4136" evidence="1">
    <location>
        <begin position="52"/>
        <end position="191"/>
    </location>
</feature>
<gene>
    <name evidence="2" type="ORF">GGR46_003720</name>
</gene>
<dbReference type="Proteomes" id="UP000557392">
    <property type="component" value="Unassembled WGS sequence"/>
</dbReference>
<keyword evidence="3" id="KW-1185">Reference proteome</keyword>
<reference evidence="2 3" key="1">
    <citation type="submission" date="2020-08" db="EMBL/GenBank/DDBJ databases">
        <title>Genomic Encyclopedia of Type Strains, Phase IV (KMG-IV): sequencing the most valuable type-strain genomes for metagenomic binning, comparative biology and taxonomic classification.</title>
        <authorList>
            <person name="Goeker M."/>
        </authorList>
    </citation>
    <scope>NUCLEOTIDE SEQUENCE [LARGE SCALE GENOMIC DNA]</scope>
    <source>
        <strain evidence="2 3">DSM 101806</strain>
    </source>
</reference>
<name>A0A7W6NY94_9SPHN</name>
<dbReference type="PROSITE" id="PS51257">
    <property type="entry name" value="PROKAR_LIPOPROTEIN"/>
    <property type="match status" value="1"/>
</dbReference>
<evidence type="ECO:0000259" key="1">
    <source>
        <dbReference type="Pfam" id="PF13590"/>
    </source>
</evidence>
<comment type="caution">
    <text evidence="2">The sequence shown here is derived from an EMBL/GenBank/DDBJ whole genome shotgun (WGS) entry which is preliminary data.</text>
</comment>
<organism evidence="2 3">
    <name type="scientific">Sphingomonas kyeonggiensis</name>
    <dbReference type="NCBI Taxonomy" id="1268553"/>
    <lineage>
        <taxon>Bacteria</taxon>
        <taxon>Pseudomonadati</taxon>
        <taxon>Pseudomonadota</taxon>
        <taxon>Alphaproteobacteria</taxon>
        <taxon>Sphingomonadales</taxon>
        <taxon>Sphingomonadaceae</taxon>
        <taxon>Sphingomonas</taxon>
    </lineage>
</organism>
<dbReference type="AlphaFoldDB" id="A0A7W6NY94"/>
<evidence type="ECO:0000313" key="2">
    <source>
        <dbReference type="EMBL" id="MBB4100148.1"/>
    </source>
</evidence>
<accession>A0A7W6NY94</accession>
<dbReference type="Pfam" id="PF13590">
    <property type="entry name" value="DUF4136"/>
    <property type="match status" value="1"/>
</dbReference>
<dbReference type="InterPro" id="IPR025411">
    <property type="entry name" value="DUF4136"/>
</dbReference>
<dbReference type="RefSeq" id="WP_343058239.1">
    <property type="nucleotide sequence ID" value="NZ_JACIEH010000003.1"/>
</dbReference>
<evidence type="ECO:0000313" key="3">
    <source>
        <dbReference type="Proteomes" id="UP000557392"/>
    </source>
</evidence>
<dbReference type="EMBL" id="JACIEH010000003">
    <property type="protein sequence ID" value="MBB4100148.1"/>
    <property type="molecule type" value="Genomic_DNA"/>
</dbReference>
<proteinExistence type="predicted"/>
<protein>
    <recommendedName>
        <fullName evidence="1">DUF4136 domain-containing protein</fullName>
    </recommendedName>
</protein>
<sequence>MKKPLSIALLVALGACAPTYRPQPIDVTRYHLGAPLERTTVAVEPMANTDSFGPEYQAYSDAVRAELERLGYVQSVSSTPSGYIAAVAFRRTSKGAFKEPPPVTIGVGGGSFSGGRRGGGVGVGGDVGFGIGGKVRELYQTELWVQLRRRSDNTTVWEGRAQSGSVGGTDPDQPAVAAARMAKALFKDFPGESGITITVK</sequence>